<organism evidence="1 2">
    <name type="scientific">Naganishia vaughanmartiniae</name>
    <dbReference type="NCBI Taxonomy" id="1424756"/>
    <lineage>
        <taxon>Eukaryota</taxon>
        <taxon>Fungi</taxon>
        <taxon>Dikarya</taxon>
        <taxon>Basidiomycota</taxon>
        <taxon>Agaricomycotina</taxon>
        <taxon>Tremellomycetes</taxon>
        <taxon>Filobasidiales</taxon>
        <taxon>Filobasidiaceae</taxon>
        <taxon>Naganishia</taxon>
    </lineage>
</organism>
<sequence>MDYTNIDYLAYSQQAALFLPPNNVRDYSSLRGDTGPLVYPALHLYIYSFLHKRFPAASSPDVGGFVPGKVGSGLEAGTAAMQPDGRRSLLVLQWMWAGVYLATLVAVAWIYRQAIRSLEKQVAAAQKKATEDERGSQVPANVEQSLFKLLFGTSPPLQPFLIFLPLSKRLHSIYVLRLFNDPLAMLALYASVVLFCKKKWYLGAIVYSYVCPSAVPSKSLTSRSNRLALGIKMNILLFLPGLLVLLFQYKGLRGTILVVCLIITIQASLFDYYSKVPLLTCT</sequence>
<gene>
    <name evidence="1" type="ORF">QFC22_001472</name>
</gene>
<evidence type="ECO:0000313" key="1">
    <source>
        <dbReference type="EMBL" id="KAJ9123274.1"/>
    </source>
</evidence>
<accession>A0ACC2XIM3</accession>
<comment type="caution">
    <text evidence="1">The sequence shown here is derived from an EMBL/GenBank/DDBJ whole genome shotgun (WGS) entry which is preliminary data.</text>
</comment>
<name>A0ACC2XIM3_9TREE</name>
<dbReference type="EMBL" id="JASBWU010000003">
    <property type="protein sequence ID" value="KAJ9123274.1"/>
    <property type="molecule type" value="Genomic_DNA"/>
</dbReference>
<protein>
    <submittedName>
        <fullName evidence="1">Uncharacterized protein</fullName>
    </submittedName>
</protein>
<proteinExistence type="predicted"/>
<dbReference type="Proteomes" id="UP001243375">
    <property type="component" value="Unassembled WGS sequence"/>
</dbReference>
<keyword evidence="2" id="KW-1185">Reference proteome</keyword>
<reference evidence="1" key="1">
    <citation type="submission" date="2023-04" db="EMBL/GenBank/DDBJ databases">
        <title>Draft Genome sequencing of Naganishia species isolated from polar environments using Oxford Nanopore Technology.</title>
        <authorList>
            <person name="Leo P."/>
            <person name="Venkateswaran K."/>
        </authorList>
    </citation>
    <scope>NUCLEOTIDE SEQUENCE</scope>
    <source>
        <strain evidence="1">MNA-CCFEE 5425</strain>
    </source>
</reference>
<evidence type="ECO:0000313" key="2">
    <source>
        <dbReference type="Proteomes" id="UP001243375"/>
    </source>
</evidence>